<accession>A0A0F9CD64</accession>
<sequence>MVMEKCSLKGFLFVLIVALFTSNNYAAEKFNLEFRPKLGQKHRMQIVTIDKIKQKIGGEQQNINHTKAVELEFEVKEVDANGIASIKVTYQSLREKTESVSGGFEYDSKKPSTAKGNPFAPMYTAMMGQSFTARVTPEG</sequence>
<dbReference type="InterPro" id="IPR046230">
    <property type="entry name" value="DUF6263"/>
</dbReference>
<dbReference type="AlphaFoldDB" id="A0A0F9CD64"/>
<organism evidence="1">
    <name type="scientific">marine sediment metagenome</name>
    <dbReference type="NCBI Taxonomy" id="412755"/>
    <lineage>
        <taxon>unclassified sequences</taxon>
        <taxon>metagenomes</taxon>
        <taxon>ecological metagenomes</taxon>
    </lineage>
</organism>
<protein>
    <submittedName>
        <fullName evidence="1">Uncharacterized protein</fullName>
    </submittedName>
</protein>
<comment type="caution">
    <text evidence="1">The sequence shown here is derived from an EMBL/GenBank/DDBJ whole genome shotgun (WGS) entry which is preliminary data.</text>
</comment>
<gene>
    <name evidence="1" type="ORF">LCGC14_2416400</name>
</gene>
<dbReference type="Pfam" id="PF19777">
    <property type="entry name" value="DUF6263"/>
    <property type="match status" value="1"/>
</dbReference>
<feature type="non-terminal residue" evidence="1">
    <location>
        <position position="139"/>
    </location>
</feature>
<name>A0A0F9CD64_9ZZZZ</name>
<evidence type="ECO:0000313" key="1">
    <source>
        <dbReference type="EMBL" id="KKL24332.1"/>
    </source>
</evidence>
<dbReference type="EMBL" id="LAZR01036638">
    <property type="protein sequence ID" value="KKL24332.1"/>
    <property type="molecule type" value="Genomic_DNA"/>
</dbReference>
<proteinExistence type="predicted"/>
<reference evidence="1" key="1">
    <citation type="journal article" date="2015" name="Nature">
        <title>Complex archaea that bridge the gap between prokaryotes and eukaryotes.</title>
        <authorList>
            <person name="Spang A."/>
            <person name="Saw J.H."/>
            <person name="Jorgensen S.L."/>
            <person name="Zaremba-Niedzwiedzka K."/>
            <person name="Martijn J."/>
            <person name="Lind A.E."/>
            <person name="van Eijk R."/>
            <person name="Schleper C."/>
            <person name="Guy L."/>
            <person name="Ettema T.J."/>
        </authorList>
    </citation>
    <scope>NUCLEOTIDE SEQUENCE</scope>
</reference>